<dbReference type="AlphaFoldDB" id="A0A3E2BKK2"/>
<sequence length="37" mass="4352">MLPGARDRVRRLFLAEIRVQRNIKDIKVLQPLIPVLN</sequence>
<protein>
    <submittedName>
        <fullName evidence="1">Uncharacterized protein</fullName>
    </submittedName>
</protein>
<gene>
    <name evidence="1" type="ORF">OP8BY_0610</name>
</gene>
<comment type="caution">
    <text evidence="1">The sequence shown here is derived from an EMBL/GenBank/DDBJ whole genome shotgun (WGS) entry which is preliminary data.</text>
</comment>
<proteinExistence type="predicted"/>
<name>A0A3E2BKK2_9BACT</name>
<accession>A0A3E2BKK2</accession>
<evidence type="ECO:0000313" key="1">
    <source>
        <dbReference type="EMBL" id="RFT15146.1"/>
    </source>
</evidence>
<dbReference type="Proteomes" id="UP000257323">
    <property type="component" value="Unassembled WGS sequence"/>
</dbReference>
<reference evidence="1 2" key="1">
    <citation type="submission" date="2018-08" db="EMBL/GenBank/DDBJ databases">
        <title>Genome analysis of the thermophilic bacterium of the candidate phylum Aminicenantes from deep subsurface aquifer revealed its physiology and ecological role.</title>
        <authorList>
            <person name="Kadnikov V.V."/>
            <person name="Mardanov A.V."/>
            <person name="Beletsky A.V."/>
            <person name="Karnachuk O.V."/>
            <person name="Ravin N.V."/>
        </authorList>
    </citation>
    <scope>NUCLEOTIDE SEQUENCE [LARGE SCALE GENOMIC DNA]</scope>
    <source>
        <strain evidence="1">BY38</strain>
    </source>
</reference>
<evidence type="ECO:0000313" key="2">
    <source>
        <dbReference type="Proteomes" id="UP000257323"/>
    </source>
</evidence>
<organism evidence="1 2">
    <name type="scientific">Candidatus Saccharicenans subterraneus</name>
    <dbReference type="NCBI Taxonomy" id="2508984"/>
    <lineage>
        <taxon>Bacteria</taxon>
        <taxon>Candidatus Aminicenantota</taxon>
        <taxon>Candidatus Aminicenantia</taxon>
        <taxon>Candidatus Aminicenantales</taxon>
        <taxon>Candidatus Saccharicenantaceae</taxon>
        <taxon>Candidatus Saccharicenans</taxon>
    </lineage>
</organism>
<dbReference type="EMBL" id="QUAH01000012">
    <property type="protein sequence ID" value="RFT15146.1"/>
    <property type="molecule type" value="Genomic_DNA"/>
</dbReference>